<evidence type="ECO:0000313" key="3">
    <source>
        <dbReference type="Proteomes" id="UP000593880"/>
    </source>
</evidence>
<evidence type="ECO:0000313" key="4">
    <source>
        <dbReference type="Proteomes" id="UP000625079"/>
    </source>
</evidence>
<evidence type="ECO:0000313" key="1">
    <source>
        <dbReference type="EMBL" id="GGI25397.1"/>
    </source>
</evidence>
<dbReference type="GO" id="GO:0005524">
    <property type="term" value="F:ATP binding"/>
    <property type="evidence" value="ECO:0007669"/>
    <property type="project" value="UniProtKB-KW"/>
</dbReference>
<dbReference type="OrthoDB" id="2639622at2"/>
<proteinExistence type="predicted"/>
<dbReference type="AlphaFoldDB" id="A0A410V846"/>
<organism evidence="1 4">
    <name type="scientific">Bradyrhizobium guangdongense</name>
    <dbReference type="NCBI Taxonomy" id="1325090"/>
    <lineage>
        <taxon>Bacteria</taxon>
        <taxon>Pseudomonadati</taxon>
        <taxon>Pseudomonadota</taxon>
        <taxon>Alphaproteobacteria</taxon>
        <taxon>Hyphomicrobiales</taxon>
        <taxon>Nitrobacteraceae</taxon>
        <taxon>Bradyrhizobium</taxon>
    </lineage>
</organism>
<keyword evidence="3" id="KW-1185">Reference proteome</keyword>
<sequence>MATAHLLHGYLGAGKTTFARRLEEELPAIRFSHDEWMTSLYGDDPPMDQFAAFHQRVSDLVDKNWTRCLKLGLDGVLDFGFWSRRQRDETRATVLALGARTRLYHLEYSEDEAWRRVDKRNAHLDGSLFIVRNTFEMLKSRFEPLADDEDRTEIGQC</sequence>
<reference evidence="1" key="1">
    <citation type="journal article" date="2014" name="Int. J. Syst. Evol. Microbiol.">
        <title>Complete genome sequence of Corynebacterium casei LMG S-19264T (=DSM 44701T), isolated from a smear-ripened cheese.</title>
        <authorList>
            <consortium name="US DOE Joint Genome Institute (JGI-PGF)"/>
            <person name="Walter F."/>
            <person name="Albersmeier A."/>
            <person name="Kalinowski J."/>
            <person name="Ruckert C."/>
        </authorList>
    </citation>
    <scope>NUCLEOTIDE SEQUENCE</scope>
    <source>
        <strain evidence="1">CGMCC 1.15034</strain>
    </source>
</reference>
<dbReference type="Proteomes" id="UP000593880">
    <property type="component" value="Chromosome"/>
</dbReference>
<accession>A0A410V846</accession>
<evidence type="ECO:0000313" key="2">
    <source>
        <dbReference type="EMBL" id="QOZ60921.1"/>
    </source>
</evidence>
<reference evidence="1" key="3">
    <citation type="submission" date="2022-12" db="EMBL/GenBank/DDBJ databases">
        <authorList>
            <person name="Sun Q."/>
            <person name="Zhou Y."/>
        </authorList>
    </citation>
    <scope>NUCLEOTIDE SEQUENCE</scope>
    <source>
        <strain evidence="1">CGMCC 1.15034</strain>
    </source>
</reference>
<dbReference type="Proteomes" id="UP000625079">
    <property type="component" value="Unassembled WGS sequence"/>
</dbReference>
<dbReference type="EMBL" id="BMHC01000006">
    <property type="protein sequence ID" value="GGI25397.1"/>
    <property type="molecule type" value="Genomic_DNA"/>
</dbReference>
<name>A0A410V846_9BRAD</name>
<dbReference type="Pfam" id="PF13671">
    <property type="entry name" value="AAA_33"/>
    <property type="match status" value="1"/>
</dbReference>
<protein>
    <submittedName>
        <fullName evidence="2">ATP-binding protein</fullName>
    </submittedName>
</protein>
<gene>
    <name evidence="1" type="ORF">GCM10010987_34180</name>
    <name evidence="2" type="ORF">XH86_20950</name>
</gene>
<keyword evidence="2" id="KW-0067">ATP-binding</keyword>
<dbReference type="Gene3D" id="3.40.50.300">
    <property type="entry name" value="P-loop containing nucleotide triphosphate hydrolases"/>
    <property type="match status" value="1"/>
</dbReference>
<dbReference type="SUPFAM" id="SSF52540">
    <property type="entry name" value="P-loop containing nucleoside triphosphate hydrolases"/>
    <property type="match status" value="1"/>
</dbReference>
<dbReference type="InterPro" id="IPR027417">
    <property type="entry name" value="P-loop_NTPase"/>
</dbReference>
<dbReference type="RefSeq" id="WP_128966521.1">
    <property type="nucleotide sequence ID" value="NZ_BMHC01000006.1"/>
</dbReference>
<keyword evidence="2" id="KW-0547">Nucleotide-binding</keyword>
<dbReference type="EMBL" id="CP030057">
    <property type="protein sequence ID" value="QOZ60921.1"/>
    <property type="molecule type" value="Genomic_DNA"/>
</dbReference>
<reference evidence="2 3" key="2">
    <citation type="submission" date="2018-06" db="EMBL/GenBank/DDBJ databases">
        <title>Comparative genomics of rhizobia nodulating Arachis hypogaea in China.</title>
        <authorList>
            <person name="Li Y."/>
        </authorList>
    </citation>
    <scope>NUCLEOTIDE SEQUENCE [LARGE SCALE GENOMIC DNA]</scope>
    <source>
        <strain evidence="2 3">CCBAU 51658</strain>
    </source>
</reference>